<dbReference type="Proteomes" id="UP000006640">
    <property type="component" value="Chromosome"/>
</dbReference>
<evidence type="ECO:0008006" key="3">
    <source>
        <dbReference type="Google" id="ProtNLM"/>
    </source>
</evidence>
<dbReference type="RefSeq" id="WP_013133445.1">
    <property type="nucleotide sequence ID" value="NC_014165.1"/>
</dbReference>
<dbReference type="InterPro" id="IPR012440">
    <property type="entry name" value="DUF1641"/>
</dbReference>
<gene>
    <name evidence="1" type="ordered locus">Tbis_3222</name>
</gene>
<evidence type="ECO:0000313" key="2">
    <source>
        <dbReference type="Proteomes" id="UP000006640"/>
    </source>
</evidence>
<name>D6Y8V0_THEBD</name>
<reference evidence="1 2" key="1">
    <citation type="submission" date="2010-01" db="EMBL/GenBank/DDBJ databases">
        <title>The complete genome of Thermobispora bispora DSM 43833.</title>
        <authorList>
            <consortium name="US DOE Joint Genome Institute (JGI-PGF)"/>
            <person name="Lucas S."/>
            <person name="Copeland A."/>
            <person name="Lapidus A."/>
            <person name="Glavina del Rio T."/>
            <person name="Dalin E."/>
            <person name="Tice H."/>
            <person name="Bruce D."/>
            <person name="Goodwin L."/>
            <person name="Pitluck S."/>
            <person name="Kyrpides N."/>
            <person name="Mavromatis K."/>
            <person name="Ivanova N."/>
            <person name="Mikhailova N."/>
            <person name="Chertkov O."/>
            <person name="Brettin T."/>
            <person name="Detter J.C."/>
            <person name="Han C."/>
            <person name="Larimer F."/>
            <person name="Land M."/>
            <person name="Hauser L."/>
            <person name="Markowitz V."/>
            <person name="Cheng J.-F."/>
            <person name="Hugenholtz P."/>
            <person name="Woyke T."/>
            <person name="Wu D."/>
            <person name="Jando M."/>
            <person name="Schneider S."/>
            <person name="Klenk H.-P."/>
            <person name="Eisen J.A."/>
        </authorList>
    </citation>
    <scope>NUCLEOTIDE SEQUENCE [LARGE SCALE GENOMIC DNA]</scope>
    <source>
        <strain evidence="2">ATCC 19993 / DSM 43833 / CBS 139.67 / JCM 10125 / KCTC 9307 / NBRC 14880 / R51</strain>
    </source>
</reference>
<dbReference type="OrthoDB" id="3789971at2"/>
<dbReference type="eggNOG" id="COG2427">
    <property type="taxonomic scope" value="Bacteria"/>
</dbReference>
<dbReference type="AlphaFoldDB" id="D6Y8V0"/>
<dbReference type="HOGENOM" id="CLU_1509910_0_0_11"/>
<evidence type="ECO:0000313" key="1">
    <source>
        <dbReference type="EMBL" id="ADG89912.1"/>
    </source>
</evidence>
<accession>D6Y8V0</accession>
<dbReference type="KEGG" id="tbi:Tbis_3222"/>
<protein>
    <recommendedName>
        <fullName evidence="3">DUF1641 domain-containing protein</fullName>
    </recommendedName>
</protein>
<dbReference type="Pfam" id="PF07849">
    <property type="entry name" value="DUF1641"/>
    <property type="match status" value="1"/>
</dbReference>
<dbReference type="PANTHER" id="PTHR39180:SF2">
    <property type="entry name" value="DUF1641 DOMAIN-CONTAINING PROTEIN"/>
    <property type="match status" value="1"/>
</dbReference>
<keyword evidence="2" id="KW-1185">Reference proteome</keyword>
<proteinExistence type="predicted"/>
<dbReference type="EMBL" id="CP001874">
    <property type="protein sequence ID" value="ADG89912.1"/>
    <property type="molecule type" value="Genomic_DNA"/>
</dbReference>
<organism evidence="1 2">
    <name type="scientific">Thermobispora bispora (strain ATCC 19993 / DSM 43833 / CBS 139.67 / JCM 10125 / KCTC 9307 / NBRC 14880 / R51)</name>
    <dbReference type="NCBI Taxonomy" id="469371"/>
    <lineage>
        <taxon>Bacteria</taxon>
        <taxon>Bacillati</taxon>
        <taxon>Actinomycetota</taxon>
        <taxon>Actinomycetes</taxon>
        <taxon>Streptosporangiales</taxon>
        <taxon>Streptosporangiaceae</taxon>
        <taxon>Thermobispora</taxon>
    </lineage>
</organism>
<dbReference type="PANTHER" id="PTHR39180">
    <property type="match status" value="1"/>
</dbReference>
<dbReference type="STRING" id="469371.Tbis_3222"/>
<sequence>MAPDSQVIAPRTSEALLAKLNEPRVAEALYDLLDHLDLLAVLVEGLDALARRGDTIAGNLTKAVGELRLAVSTTPEALKPIDLPKLASSLRILFAAISDATPGLEALFRSDLTDPRVVEVVSMASRALRKGAEQDKREPVTSWTVFSLLRVLKDEDVARGLGFLVQVAKALGHELNHG</sequence>